<protein>
    <recommendedName>
        <fullName evidence="1">DUF7344 domain-containing protein</fullName>
    </recommendedName>
</protein>
<dbReference type="SUPFAM" id="SSF46785">
    <property type="entry name" value="Winged helix' DNA-binding domain"/>
    <property type="match status" value="1"/>
</dbReference>
<dbReference type="InterPro" id="IPR055768">
    <property type="entry name" value="DUF7344"/>
</dbReference>
<sequence>MRTNQVLDGTDTADEAHLDEQDVKDDVFHTLSNRRRRYVLTYLHTNGGHATVREISEELAAWENQVPRAEVTYKQRKRTYTSLIQIHLGTLHDGGFVDYDSDRGDIELTDDGAALVSVLAEDLLVGDGADGADEDSVGGVRGWLSGIRDRFGSRRE</sequence>
<accession>A0ABD5QE47</accession>
<keyword evidence="3" id="KW-1185">Reference proteome</keyword>
<dbReference type="InterPro" id="IPR036388">
    <property type="entry name" value="WH-like_DNA-bd_sf"/>
</dbReference>
<dbReference type="Pfam" id="PF24035">
    <property type="entry name" value="DUF7344"/>
    <property type="match status" value="1"/>
</dbReference>
<feature type="domain" description="DUF7344" evidence="1">
    <location>
        <begin position="28"/>
        <end position="107"/>
    </location>
</feature>
<dbReference type="Proteomes" id="UP001595925">
    <property type="component" value="Unassembled WGS sequence"/>
</dbReference>
<dbReference type="RefSeq" id="WP_224826959.1">
    <property type="nucleotide sequence ID" value="NZ_JAIVEF010000001.1"/>
</dbReference>
<dbReference type="EMBL" id="JBHSJG010000036">
    <property type="protein sequence ID" value="MFC4988010.1"/>
    <property type="molecule type" value="Genomic_DNA"/>
</dbReference>
<dbReference type="InterPro" id="IPR036390">
    <property type="entry name" value="WH_DNA-bd_sf"/>
</dbReference>
<proteinExistence type="predicted"/>
<name>A0ABD5QE47_9EURY</name>
<gene>
    <name evidence="2" type="ORF">ACFPFO_09645</name>
</gene>
<dbReference type="Gene3D" id="1.10.10.10">
    <property type="entry name" value="Winged helix-like DNA-binding domain superfamily/Winged helix DNA-binding domain"/>
    <property type="match status" value="1"/>
</dbReference>
<reference evidence="2 3" key="1">
    <citation type="journal article" date="2019" name="Int. J. Syst. Evol. Microbiol.">
        <title>The Global Catalogue of Microorganisms (GCM) 10K type strain sequencing project: providing services to taxonomists for standard genome sequencing and annotation.</title>
        <authorList>
            <consortium name="The Broad Institute Genomics Platform"/>
            <consortium name="The Broad Institute Genome Sequencing Center for Infectious Disease"/>
            <person name="Wu L."/>
            <person name="Ma J."/>
        </authorList>
    </citation>
    <scope>NUCLEOTIDE SEQUENCE [LARGE SCALE GENOMIC DNA]</scope>
    <source>
        <strain evidence="2 3">CGMCC 1.15824</strain>
    </source>
</reference>
<comment type="caution">
    <text evidence="2">The sequence shown here is derived from an EMBL/GenBank/DDBJ whole genome shotgun (WGS) entry which is preliminary data.</text>
</comment>
<organism evidence="2 3">
    <name type="scientific">Saliphagus infecundisoli</name>
    <dbReference type="NCBI Taxonomy" id="1849069"/>
    <lineage>
        <taxon>Archaea</taxon>
        <taxon>Methanobacteriati</taxon>
        <taxon>Methanobacteriota</taxon>
        <taxon>Stenosarchaea group</taxon>
        <taxon>Halobacteria</taxon>
        <taxon>Halobacteriales</taxon>
        <taxon>Natrialbaceae</taxon>
        <taxon>Saliphagus</taxon>
    </lineage>
</organism>
<evidence type="ECO:0000313" key="3">
    <source>
        <dbReference type="Proteomes" id="UP001595925"/>
    </source>
</evidence>
<evidence type="ECO:0000313" key="2">
    <source>
        <dbReference type="EMBL" id="MFC4988010.1"/>
    </source>
</evidence>
<evidence type="ECO:0000259" key="1">
    <source>
        <dbReference type="Pfam" id="PF24035"/>
    </source>
</evidence>
<dbReference type="AlphaFoldDB" id="A0ABD5QE47"/>